<evidence type="ECO:0000313" key="2">
    <source>
        <dbReference type="Proteomes" id="UP000660454"/>
    </source>
</evidence>
<sequence>MQSLHVRRLLLAILLVIMVGPLTAGSTATLPPIRSVSAIATLVGDYLATHPAVKRVLRSGGISVTLISCGAGTGSPTDLSADLGDGFSGRLIRTRDATYFQMPIGAEVAPGKSFDKVTDYYEPYNLLGIGTLAMMATNLIDGHRAHALLIKTGRLTVATIESGTRNHTIHYTVHIDVRRAVQRLNLPAYIAYTNPMPLDQRTEEEYAKVRAGDPAAQARLRARIAGDLGPSADYELWVDLSGRPVRYVLSAKTRTETTFSDWGTCVVDAPPSERVRDLKG</sequence>
<dbReference type="RefSeq" id="WP_204053284.1">
    <property type="nucleotide sequence ID" value="NZ_BOOF01000086.1"/>
</dbReference>
<reference evidence="1 2" key="1">
    <citation type="submission" date="2021-01" db="EMBL/GenBank/DDBJ databases">
        <title>Whole genome shotgun sequence of Microbispora siamensis NBRC 104113.</title>
        <authorList>
            <person name="Komaki H."/>
            <person name="Tamura T."/>
        </authorList>
    </citation>
    <scope>NUCLEOTIDE SEQUENCE [LARGE SCALE GENOMIC DNA]</scope>
    <source>
        <strain evidence="1 2">NBRC 104113</strain>
    </source>
</reference>
<evidence type="ECO:0000313" key="1">
    <source>
        <dbReference type="EMBL" id="GIH67620.1"/>
    </source>
</evidence>
<comment type="caution">
    <text evidence="1">The sequence shown here is derived from an EMBL/GenBank/DDBJ whole genome shotgun (WGS) entry which is preliminary data.</text>
</comment>
<gene>
    <name evidence="1" type="ORF">Msi02_84370</name>
</gene>
<keyword evidence="2" id="KW-1185">Reference proteome</keyword>
<dbReference type="EMBL" id="BOOF01000086">
    <property type="protein sequence ID" value="GIH67620.1"/>
    <property type="molecule type" value="Genomic_DNA"/>
</dbReference>
<accession>A0ABQ4H1S2</accession>
<name>A0ABQ4H1S2_9ACTN</name>
<organism evidence="1 2">
    <name type="scientific">Microbispora siamensis</name>
    <dbReference type="NCBI Taxonomy" id="564413"/>
    <lineage>
        <taxon>Bacteria</taxon>
        <taxon>Bacillati</taxon>
        <taxon>Actinomycetota</taxon>
        <taxon>Actinomycetes</taxon>
        <taxon>Streptosporangiales</taxon>
        <taxon>Streptosporangiaceae</taxon>
        <taxon>Microbispora</taxon>
    </lineage>
</organism>
<dbReference type="Proteomes" id="UP000660454">
    <property type="component" value="Unassembled WGS sequence"/>
</dbReference>
<protein>
    <submittedName>
        <fullName evidence="1">Uncharacterized protein</fullName>
    </submittedName>
</protein>
<proteinExistence type="predicted"/>